<dbReference type="NCBIfam" id="NF009814">
    <property type="entry name" value="PRK13299.1"/>
    <property type="match status" value="1"/>
</dbReference>
<evidence type="ECO:0000256" key="8">
    <source>
        <dbReference type="ARBA" id="ARBA00022884"/>
    </source>
</evidence>
<dbReference type="EC" id="2.7.7.72" evidence="13"/>
<dbReference type="RefSeq" id="WP_179237005.1">
    <property type="nucleotide sequence ID" value="NZ_JACBNQ010000002.1"/>
</dbReference>
<dbReference type="Proteomes" id="UP000611629">
    <property type="component" value="Unassembled WGS sequence"/>
</dbReference>
<organism evidence="13 14">
    <name type="scientific">Sedimentibacter hydroxybenzoicus DSM 7310</name>
    <dbReference type="NCBI Taxonomy" id="1123245"/>
    <lineage>
        <taxon>Bacteria</taxon>
        <taxon>Bacillati</taxon>
        <taxon>Bacillota</taxon>
        <taxon>Tissierellia</taxon>
        <taxon>Sedimentibacter</taxon>
    </lineage>
</organism>
<dbReference type="Gene3D" id="1.10.3090.10">
    <property type="entry name" value="cca-adding enzyme, domain 2"/>
    <property type="match status" value="1"/>
</dbReference>
<dbReference type="PANTHER" id="PTHR46173:SF1">
    <property type="entry name" value="CCA TRNA NUCLEOTIDYLTRANSFERASE 1, MITOCHONDRIAL"/>
    <property type="match status" value="1"/>
</dbReference>
<keyword evidence="14" id="KW-1185">Reference proteome</keyword>
<dbReference type="Gene3D" id="3.30.460.10">
    <property type="entry name" value="Beta Polymerase, domain 2"/>
    <property type="match status" value="1"/>
</dbReference>
<dbReference type="SUPFAM" id="SSF81301">
    <property type="entry name" value="Nucleotidyltransferase"/>
    <property type="match status" value="1"/>
</dbReference>
<evidence type="ECO:0000313" key="14">
    <source>
        <dbReference type="Proteomes" id="UP000611629"/>
    </source>
</evidence>
<evidence type="ECO:0000256" key="2">
    <source>
        <dbReference type="ARBA" id="ARBA00022679"/>
    </source>
</evidence>
<comment type="cofactor">
    <cofactor evidence="1">
        <name>Mg(2+)</name>
        <dbReference type="ChEBI" id="CHEBI:18420"/>
    </cofactor>
</comment>
<proteinExistence type="inferred from homology"/>
<dbReference type="InterPro" id="IPR032810">
    <property type="entry name" value="CCA-adding_enz_C"/>
</dbReference>
<gene>
    <name evidence="13" type="ORF">HZF24_04145</name>
</gene>
<protein>
    <submittedName>
        <fullName evidence="13">CCA tRNA nucleotidyltransferase</fullName>
        <ecNumber evidence="13">2.7.7.72</ecNumber>
    </submittedName>
</protein>
<dbReference type="Pfam" id="PF12627">
    <property type="entry name" value="PolyA_pol_RNAbd"/>
    <property type="match status" value="1"/>
</dbReference>
<name>A0A974BIK4_SEDHY</name>
<dbReference type="EMBL" id="JACBNQ010000002">
    <property type="protein sequence ID" value="NYB73325.1"/>
    <property type="molecule type" value="Genomic_DNA"/>
</dbReference>
<dbReference type="GO" id="GO:0000049">
    <property type="term" value="F:tRNA binding"/>
    <property type="evidence" value="ECO:0007669"/>
    <property type="project" value="TreeGrafter"/>
</dbReference>
<evidence type="ECO:0000259" key="12">
    <source>
        <dbReference type="Pfam" id="PF13735"/>
    </source>
</evidence>
<feature type="domain" description="CCA-adding enzyme C-terminal" evidence="12">
    <location>
        <begin position="251"/>
        <end position="402"/>
    </location>
</feature>
<dbReference type="InterPro" id="IPR043519">
    <property type="entry name" value="NT_sf"/>
</dbReference>
<dbReference type="GO" id="GO:0008033">
    <property type="term" value="P:tRNA processing"/>
    <property type="evidence" value="ECO:0007669"/>
    <property type="project" value="UniProtKB-KW"/>
</dbReference>
<evidence type="ECO:0000259" key="10">
    <source>
        <dbReference type="Pfam" id="PF01743"/>
    </source>
</evidence>
<comment type="similarity">
    <text evidence="9">Belongs to the tRNA nucleotidyltransferase/poly(A) polymerase family.</text>
</comment>
<evidence type="ECO:0000256" key="1">
    <source>
        <dbReference type="ARBA" id="ARBA00001946"/>
    </source>
</evidence>
<feature type="domain" description="tRNA nucleotidyltransferase/poly(A) polymerase RNA and SrmB- binding" evidence="11">
    <location>
        <begin position="173"/>
        <end position="230"/>
    </location>
</feature>
<dbReference type="InterPro" id="IPR002646">
    <property type="entry name" value="PolA_pol_head_dom"/>
</dbReference>
<feature type="domain" description="Poly A polymerase head" evidence="10">
    <location>
        <begin position="25"/>
        <end position="145"/>
    </location>
</feature>
<evidence type="ECO:0000256" key="3">
    <source>
        <dbReference type="ARBA" id="ARBA00022694"/>
    </source>
</evidence>
<dbReference type="InterPro" id="IPR032828">
    <property type="entry name" value="PolyA_RNA-bd"/>
</dbReference>
<dbReference type="SUPFAM" id="SSF81891">
    <property type="entry name" value="Poly A polymerase C-terminal region-like"/>
    <property type="match status" value="1"/>
</dbReference>
<evidence type="ECO:0000313" key="13">
    <source>
        <dbReference type="EMBL" id="NYB73325.1"/>
    </source>
</evidence>
<keyword evidence="7" id="KW-0460">Magnesium</keyword>
<evidence type="ECO:0000256" key="6">
    <source>
        <dbReference type="ARBA" id="ARBA00022741"/>
    </source>
</evidence>
<dbReference type="GO" id="GO:0000166">
    <property type="term" value="F:nucleotide binding"/>
    <property type="evidence" value="ECO:0007669"/>
    <property type="project" value="UniProtKB-KW"/>
</dbReference>
<dbReference type="AlphaFoldDB" id="A0A974BIK4"/>
<evidence type="ECO:0000256" key="9">
    <source>
        <dbReference type="RuleBase" id="RU003953"/>
    </source>
</evidence>
<dbReference type="Pfam" id="PF13735">
    <property type="entry name" value="tRNA_NucTran2_2"/>
    <property type="match status" value="1"/>
</dbReference>
<keyword evidence="2 9" id="KW-0808">Transferase</keyword>
<dbReference type="Gene3D" id="1.10.246.80">
    <property type="match status" value="1"/>
</dbReference>
<evidence type="ECO:0000256" key="4">
    <source>
        <dbReference type="ARBA" id="ARBA00022695"/>
    </source>
</evidence>
<comment type="caution">
    <text evidence="13">The sequence shown here is derived from an EMBL/GenBank/DDBJ whole genome shotgun (WGS) entry which is preliminary data.</text>
</comment>
<dbReference type="InterPro" id="IPR050264">
    <property type="entry name" value="Bact_CCA-adding_enz_type3_sf"/>
</dbReference>
<evidence type="ECO:0000256" key="7">
    <source>
        <dbReference type="ARBA" id="ARBA00022842"/>
    </source>
</evidence>
<keyword evidence="3" id="KW-0819">tRNA processing</keyword>
<dbReference type="CDD" id="cd05398">
    <property type="entry name" value="NT_ClassII-CCAase"/>
    <property type="match status" value="1"/>
</dbReference>
<keyword evidence="8 9" id="KW-0694">RNA-binding</keyword>
<reference evidence="13" key="1">
    <citation type="submission" date="2020-07" db="EMBL/GenBank/DDBJ databases">
        <title>Genomic analysis of a strain of Sedimentibacter Hydroxybenzoicus DSM7310.</title>
        <authorList>
            <person name="Ma S."/>
        </authorList>
    </citation>
    <scope>NUCLEOTIDE SEQUENCE</scope>
    <source>
        <strain evidence="13">DSM 7310</strain>
    </source>
</reference>
<keyword evidence="5" id="KW-0479">Metal-binding</keyword>
<dbReference type="Pfam" id="PF01743">
    <property type="entry name" value="PolyA_pol"/>
    <property type="match status" value="1"/>
</dbReference>
<dbReference type="GO" id="GO:0004810">
    <property type="term" value="F:CCA tRNA nucleotidyltransferase activity"/>
    <property type="evidence" value="ECO:0007669"/>
    <property type="project" value="UniProtKB-EC"/>
</dbReference>
<sequence>MNVQINMPKEVETALNTLKKSGYEAYVVGGCVRDSLLGTAPHDWDITTSAKPDEIINCFNNYRTINTGLKHGTVTVLIDHVQIEVTTYRIDGKYTDNRRPDNVVFTDDVYHDLKRRDFTINSLAYNNNGIVDLFDGIKDLQSKVIKCVGNPDERFNEDGLRILRALRFASVLNFIIDDETSYSVHKNKELLKNISRERISVELNKLINGENFLNILNKYRDVIEIFIPEIKNYTRMEWDHALKSMCFADNQTVKLALLLLYTNRTESILKDLKYDNATITTAVLLNSNVNEMIIADKIKLKKQLNKFGHDNLFLLLNFKTAAALADNIVNEVIIIKNSKKMIDEIIEKNEAYDLKSLAINGGDLIKEGFKKGKEVGVTLNDVLNLVIEEKLENQRDVLIDYVKNHRK</sequence>
<evidence type="ECO:0000256" key="5">
    <source>
        <dbReference type="ARBA" id="ARBA00022723"/>
    </source>
</evidence>
<accession>A0A974BIK4</accession>
<keyword evidence="6" id="KW-0547">Nucleotide-binding</keyword>
<dbReference type="GO" id="GO:0046872">
    <property type="term" value="F:metal ion binding"/>
    <property type="evidence" value="ECO:0007669"/>
    <property type="project" value="UniProtKB-KW"/>
</dbReference>
<evidence type="ECO:0000259" key="11">
    <source>
        <dbReference type="Pfam" id="PF12627"/>
    </source>
</evidence>
<keyword evidence="4 13" id="KW-0548">Nucleotidyltransferase</keyword>
<dbReference type="PANTHER" id="PTHR46173">
    <property type="entry name" value="CCA TRNA NUCLEOTIDYLTRANSFERASE 1, MITOCHONDRIAL"/>
    <property type="match status" value="1"/>
</dbReference>